<dbReference type="InterPro" id="IPR001584">
    <property type="entry name" value="Integrase_cat-core"/>
</dbReference>
<sequence>MENVSIATSLVIGRETALSILKKSRKLKQSEHPSQGLHMRRNLAKGDVDLRVGNGARVAALAVGTYVLSLPSGLEFRNEVQNQHGQSIKALRSDRGGEYLSHEFDELLKEFGIVSQLTPPGTPQWNGVSERRNRTLLDMVRSMMSHSDLPISFWGHALETAAFTLNRVPSKSIQKTKHEMWTGKRPSMSFMKIWGCKAYVKHQMSTKLEPKSHKLKRIVEILNLRKFNNNKTLNQKLNDFLKLLRKIRLI</sequence>
<evidence type="ECO:0000259" key="1">
    <source>
        <dbReference type="PROSITE" id="PS50994"/>
    </source>
</evidence>
<keyword evidence="3" id="KW-1185">Reference proteome</keyword>
<dbReference type="InterPro" id="IPR036397">
    <property type="entry name" value="RNaseH_sf"/>
</dbReference>
<dbReference type="PROSITE" id="PS50994">
    <property type="entry name" value="INTEGRASE"/>
    <property type="match status" value="1"/>
</dbReference>
<dbReference type="EMBL" id="JBBPBN010000068">
    <property type="protein sequence ID" value="KAK8985804.1"/>
    <property type="molecule type" value="Genomic_DNA"/>
</dbReference>
<evidence type="ECO:0000313" key="3">
    <source>
        <dbReference type="Proteomes" id="UP001396334"/>
    </source>
</evidence>
<protein>
    <recommendedName>
        <fullName evidence="1">Integrase catalytic domain-containing protein</fullName>
    </recommendedName>
</protein>
<dbReference type="PANTHER" id="PTHR42648:SF27">
    <property type="entry name" value="RNA-DIRECTED DNA POLYMERASE"/>
    <property type="match status" value="1"/>
</dbReference>
<dbReference type="PANTHER" id="PTHR42648">
    <property type="entry name" value="TRANSPOSASE, PUTATIVE-RELATED"/>
    <property type="match status" value="1"/>
</dbReference>
<name>A0ABR2PBV4_9ROSI</name>
<evidence type="ECO:0000313" key="2">
    <source>
        <dbReference type="EMBL" id="KAK8985804.1"/>
    </source>
</evidence>
<organism evidence="2 3">
    <name type="scientific">Hibiscus sabdariffa</name>
    <name type="common">roselle</name>
    <dbReference type="NCBI Taxonomy" id="183260"/>
    <lineage>
        <taxon>Eukaryota</taxon>
        <taxon>Viridiplantae</taxon>
        <taxon>Streptophyta</taxon>
        <taxon>Embryophyta</taxon>
        <taxon>Tracheophyta</taxon>
        <taxon>Spermatophyta</taxon>
        <taxon>Magnoliopsida</taxon>
        <taxon>eudicotyledons</taxon>
        <taxon>Gunneridae</taxon>
        <taxon>Pentapetalae</taxon>
        <taxon>rosids</taxon>
        <taxon>malvids</taxon>
        <taxon>Malvales</taxon>
        <taxon>Malvaceae</taxon>
        <taxon>Malvoideae</taxon>
        <taxon>Hibiscus</taxon>
    </lineage>
</organism>
<dbReference type="InterPro" id="IPR039537">
    <property type="entry name" value="Retrotran_Ty1/copia-like"/>
</dbReference>
<proteinExistence type="predicted"/>
<comment type="caution">
    <text evidence="2">The sequence shown here is derived from an EMBL/GenBank/DDBJ whole genome shotgun (WGS) entry which is preliminary data.</text>
</comment>
<gene>
    <name evidence="2" type="ORF">V6N11_021657</name>
</gene>
<dbReference type="Proteomes" id="UP001396334">
    <property type="component" value="Unassembled WGS sequence"/>
</dbReference>
<reference evidence="2 3" key="1">
    <citation type="journal article" date="2024" name="G3 (Bethesda)">
        <title>Genome assembly of Hibiscus sabdariffa L. provides insights into metabolisms of medicinal natural products.</title>
        <authorList>
            <person name="Kim T."/>
        </authorList>
    </citation>
    <scope>NUCLEOTIDE SEQUENCE [LARGE SCALE GENOMIC DNA]</scope>
    <source>
        <strain evidence="2">TK-2024</strain>
        <tissue evidence="2">Old leaves</tissue>
    </source>
</reference>
<dbReference type="Gene3D" id="3.30.420.10">
    <property type="entry name" value="Ribonuclease H-like superfamily/Ribonuclease H"/>
    <property type="match status" value="1"/>
</dbReference>
<accession>A0ABR2PBV4</accession>
<dbReference type="InterPro" id="IPR012337">
    <property type="entry name" value="RNaseH-like_sf"/>
</dbReference>
<feature type="domain" description="Integrase catalytic" evidence="1">
    <location>
        <begin position="89"/>
        <end position="194"/>
    </location>
</feature>
<dbReference type="SUPFAM" id="SSF53098">
    <property type="entry name" value="Ribonuclease H-like"/>
    <property type="match status" value="1"/>
</dbReference>